<evidence type="ECO:0000313" key="2">
    <source>
        <dbReference type="WBParaSite" id="MBELARI_LOCUS1593"/>
    </source>
</evidence>
<accession>A0AAF3EQI1</accession>
<keyword evidence="1" id="KW-1185">Reference proteome</keyword>
<protein>
    <submittedName>
        <fullName evidence="2">Uncharacterized protein</fullName>
    </submittedName>
</protein>
<organism evidence="1 2">
    <name type="scientific">Mesorhabditis belari</name>
    <dbReference type="NCBI Taxonomy" id="2138241"/>
    <lineage>
        <taxon>Eukaryota</taxon>
        <taxon>Metazoa</taxon>
        <taxon>Ecdysozoa</taxon>
        <taxon>Nematoda</taxon>
        <taxon>Chromadorea</taxon>
        <taxon>Rhabditida</taxon>
        <taxon>Rhabditina</taxon>
        <taxon>Rhabditomorpha</taxon>
        <taxon>Rhabditoidea</taxon>
        <taxon>Rhabditidae</taxon>
        <taxon>Mesorhabditinae</taxon>
        <taxon>Mesorhabditis</taxon>
    </lineage>
</organism>
<reference evidence="2" key="1">
    <citation type="submission" date="2024-02" db="UniProtKB">
        <authorList>
            <consortium name="WormBaseParasite"/>
        </authorList>
    </citation>
    <scope>IDENTIFICATION</scope>
</reference>
<name>A0AAF3EQI1_9BILA</name>
<dbReference type="Proteomes" id="UP000887575">
    <property type="component" value="Unassembled WGS sequence"/>
</dbReference>
<proteinExistence type="predicted"/>
<dbReference type="WBParaSite" id="MBELARI_LOCUS1593">
    <property type="protein sequence ID" value="MBELARI_LOCUS1593"/>
    <property type="gene ID" value="MBELARI_LOCUS1593"/>
</dbReference>
<sequence>MQTLHHLVCRCPILSRKTVHCHLVEWDVVFPIVQCIHVTTCCIVRVAISFFVNNVSKLHQISNATAHGDPVGNRG</sequence>
<evidence type="ECO:0000313" key="1">
    <source>
        <dbReference type="Proteomes" id="UP000887575"/>
    </source>
</evidence>
<dbReference type="AlphaFoldDB" id="A0AAF3EQI1"/>